<evidence type="ECO:0000313" key="2">
    <source>
        <dbReference type="Proteomes" id="UP000295805"/>
    </source>
</evidence>
<organism evidence="1 2">
    <name type="scientific">Dietzia cinnamea</name>
    <dbReference type="NCBI Taxonomy" id="321318"/>
    <lineage>
        <taxon>Bacteria</taxon>
        <taxon>Bacillati</taxon>
        <taxon>Actinomycetota</taxon>
        <taxon>Actinomycetes</taxon>
        <taxon>Mycobacteriales</taxon>
        <taxon>Dietziaceae</taxon>
        <taxon>Dietzia</taxon>
    </lineage>
</organism>
<proteinExistence type="predicted"/>
<reference evidence="1 2" key="1">
    <citation type="submission" date="2019-03" db="EMBL/GenBank/DDBJ databases">
        <title>Root nodule microbial communities of legume samples collected from USA, Mexico and Botswana.</title>
        <authorList>
            <person name="Hirsch A."/>
        </authorList>
    </citation>
    <scope>NUCLEOTIDE SEQUENCE [LARGE SCALE GENOMIC DNA]</scope>
    <source>
        <strain evidence="1 2">55</strain>
    </source>
</reference>
<dbReference type="EMBL" id="SMCX01000040">
    <property type="protein sequence ID" value="TCW19381.1"/>
    <property type="molecule type" value="Genomic_DNA"/>
</dbReference>
<sequence length="97" mass="10406">MCTVPKPYPRAFRDDVVRVAGVLREPQLAHYVVGWPRYGDLGVVALYEVAPVGAAWVRLLPESDPSYGYVDAATPELAMGSCGVGADTELGPDSLTR</sequence>
<dbReference type="AlphaFoldDB" id="A0A4R3ZPT8"/>
<evidence type="ECO:0000313" key="1">
    <source>
        <dbReference type="EMBL" id="TCW19381.1"/>
    </source>
</evidence>
<gene>
    <name evidence="1" type="ORF">EDD19_1407</name>
</gene>
<protein>
    <submittedName>
        <fullName evidence="1">Uncharacterized protein</fullName>
    </submittedName>
</protein>
<accession>A0A4R3ZPT8</accession>
<comment type="caution">
    <text evidence="1">The sequence shown here is derived from an EMBL/GenBank/DDBJ whole genome shotgun (WGS) entry which is preliminary data.</text>
</comment>
<name>A0A4R3ZPT8_9ACTN</name>
<dbReference type="Proteomes" id="UP000295805">
    <property type="component" value="Unassembled WGS sequence"/>
</dbReference>